<sequence>ANLGRKLEIIMDDQLADRIHRWLSPPDSSKNRHEADDIREVDTCSWFLEGDQFLEWQATPGFLWITGKGKFLSKI</sequence>
<organism evidence="1 2">
    <name type="scientific">Galerina marginata (strain CBS 339.88)</name>
    <dbReference type="NCBI Taxonomy" id="685588"/>
    <lineage>
        <taxon>Eukaryota</taxon>
        <taxon>Fungi</taxon>
        <taxon>Dikarya</taxon>
        <taxon>Basidiomycota</taxon>
        <taxon>Agaricomycotina</taxon>
        <taxon>Agaricomycetes</taxon>
        <taxon>Agaricomycetidae</taxon>
        <taxon>Agaricales</taxon>
        <taxon>Agaricineae</taxon>
        <taxon>Strophariaceae</taxon>
        <taxon>Galerina</taxon>
    </lineage>
</organism>
<protein>
    <submittedName>
        <fullName evidence="1">Uncharacterized protein</fullName>
    </submittedName>
</protein>
<evidence type="ECO:0000313" key="2">
    <source>
        <dbReference type="Proteomes" id="UP000027222"/>
    </source>
</evidence>
<feature type="non-terminal residue" evidence="1">
    <location>
        <position position="1"/>
    </location>
</feature>
<dbReference type="EMBL" id="KL142390">
    <property type="protein sequence ID" value="KDR72134.1"/>
    <property type="molecule type" value="Genomic_DNA"/>
</dbReference>
<dbReference type="Proteomes" id="UP000027222">
    <property type="component" value="Unassembled WGS sequence"/>
</dbReference>
<dbReference type="OrthoDB" id="2923369at2759"/>
<evidence type="ECO:0000313" key="1">
    <source>
        <dbReference type="EMBL" id="KDR72134.1"/>
    </source>
</evidence>
<dbReference type="STRING" id="685588.A0A067SWR3"/>
<proteinExistence type="predicted"/>
<dbReference type="HOGENOM" id="CLU_129974_2_0_1"/>
<reference evidence="2" key="1">
    <citation type="journal article" date="2014" name="Proc. Natl. Acad. Sci. U.S.A.">
        <title>Extensive sampling of basidiomycete genomes demonstrates inadequacy of the white-rot/brown-rot paradigm for wood decay fungi.</title>
        <authorList>
            <person name="Riley R."/>
            <person name="Salamov A.A."/>
            <person name="Brown D.W."/>
            <person name="Nagy L.G."/>
            <person name="Floudas D."/>
            <person name="Held B.W."/>
            <person name="Levasseur A."/>
            <person name="Lombard V."/>
            <person name="Morin E."/>
            <person name="Otillar R."/>
            <person name="Lindquist E.A."/>
            <person name="Sun H."/>
            <person name="LaButti K.M."/>
            <person name="Schmutz J."/>
            <person name="Jabbour D."/>
            <person name="Luo H."/>
            <person name="Baker S.E."/>
            <person name="Pisabarro A.G."/>
            <person name="Walton J.D."/>
            <person name="Blanchette R.A."/>
            <person name="Henrissat B."/>
            <person name="Martin F."/>
            <person name="Cullen D."/>
            <person name="Hibbett D.S."/>
            <person name="Grigoriev I.V."/>
        </authorList>
    </citation>
    <scope>NUCLEOTIDE SEQUENCE [LARGE SCALE GENOMIC DNA]</scope>
    <source>
        <strain evidence="2">CBS 339.88</strain>
    </source>
</reference>
<dbReference type="AlphaFoldDB" id="A0A067SWR3"/>
<name>A0A067SWR3_GALM3</name>
<keyword evidence="2" id="KW-1185">Reference proteome</keyword>
<accession>A0A067SWR3</accession>
<gene>
    <name evidence="1" type="ORF">GALMADRAFT_74261</name>
</gene>